<evidence type="ECO:0000256" key="2">
    <source>
        <dbReference type="ARBA" id="ARBA00009130"/>
    </source>
</evidence>
<dbReference type="Pfam" id="PF02852">
    <property type="entry name" value="Pyr_redox_dim"/>
    <property type="match status" value="1"/>
</dbReference>
<dbReference type="InterPro" id="IPR004099">
    <property type="entry name" value="Pyr_nucl-diS_OxRdtase_dimer"/>
</dbReference>
<dbReference type="PROSITE" id="PS50206">
    <property type="entry name" value="RHODANESE_3"/>
    <property type="match status" value="1"/>
</dbReference>
<dbReference type="eggNOG" id="KOG1336">
    <property type="taxonomic scope" value="Eukaryota"/>
</dbReference>
<dbReference type="Pfam" id="PF07992">
    <property type="entry name" value="Pyr_redox_2"/>
    <property type="match status" value="1"/>
</dbReference>
<evidence type="ECO:0000256" key="6">
    <source>
        <dbReference type="ARBA" id="ARBA00023284"/>
    </source>
</evidence>
<comment type="cofactor">
    <cofactor evidence="1">
        <name>FAD</name>
        <dbReference type="ChEBI" id="CHEBI:57692"/>
    </cofactor>
</comment>
<sequence>MADETTSSCALKAPRVVIVGGVAGGASCATRLRRMCEGAQITMVERGPYISFATCGLPYHVGKIIPDETSLRVATPELLRDRFGINVRVETEAVRVNVEDQSVAIQTLDADGSLVTEELTYDYLVLATGAAAVIPPWPGVDLPGVFTLRSIPHARVIREWIAGAEAAIGGSRRVRTGIVGAGFIGLELADALVASGVDVVLLEYAPQIMPPMDREMADALQTRIEGGSGDALFVAVGDGVIGFRSRTSGHPLEILTAGHEAYPCDLVVVAVGVKAESGLARDAGIALGARGAIAVDASFRTSDPRVFAVGDVVETADRVTGRPMSLALAGPANRAGRIVADTIVGAGRAAPTLAVRTGARMPGSAPLSRGVLATWVCGAFGFVAAGVGASARALDAAGMDYAAAYVVAGHHVGYYPGAKTVVFKLLYSRADGRILGAQAVGEHGVERRIDVIATAMHARGSVYDLVDLELAYAPAFGAARDIVNMVGMVAVNDLDGIDPLVRWGEGGALPDGVDLVLDVRGADEVVDAPLNGAIHVPLHELRSVLADEAGVLAGVGDQVVGVVCAVGRRAHVATCLLRSAGIDARTVTGGMAVRGQR</sequence>
<evidence type="ECO:0000313" key="8">
    <source>
        <dbReference type="EMBL" id="KNC55365.1"/>
    </source>
</evidence>
<dbReference type="InterPro" id="IPR036873">
    <property type="entry name" value="Rhodanese-like_dom_sf"/>
</dbReference>
<dbReference type="PRINTS" id="PR00368">
    <property type="entry name" value="FADPNR"/>
</dbReference>
<keyword evidence="6" id="KW-0676">Redox-active center</keyword>
<dbReference type="EMBL" id="GL349500">
    <property type="protein sequence ID" value="KNC55365.1"/>
    <property type="molecule type" value="Genomic_DNA"/>
</dbReference>
<dbReference type="PANTHER" id="PTHR43429">
    <property type="entry name" value="PYRIDINE NUCLEOTIDE-DISULFIDE OXIDOREDUCTASE DOMAIN-CONTAINING"/>
    <property type="match status" value="1"/>
</dbReference>
<dbReference type="InterPro" id="IPR050260">
    <property type="entry name" value="FAD-bd_OxRdtase"/>
</dbReference>
<dbReference type="InterPro" id="IPR036188">
    <property type="entry name" value="FAD/NAD-bd_sf"/>
</dbReference>
<evidence type="ECO:0000256" key="3">
    <source>
        <dbReference type="ARBA" id="ARBA00022630"/>
    </source>
</evidence>
<organism evidence="8 9">
    <name type="scientific">Thecamonas trahens ATCC 50062</name>
    <dbReference type="NCBI Taxonomy" id="461836"/>
    <lineage>
        <taxon>Eukaryota</taxon>
        <taxon>Apusozoa</taxon>
        <taxon>Apusomonadida</taxon>
        <taxon>Apusomonadidae</taxon>
        <taxon>Thecamonas</taxon>
    </lineage>
</organism>
<feature type="domain" description="Rhodanese" evidence="7">
    <location>
        <begin position="515"/>
        <end position="597"/>
    </location>
</feature>
<evidence type="ECO:0000256" key="4">
    <source>
        <dbReference type="ARBA" id="ARBA00022827"/>
    </source>
</evidence>
<accession>A0A0L0DSW5</accession>
<dbReference type="STRING" id="461836.A0A0L0DSW5"/>
<comment type="similarity">
    <text evidence="2">Belongs to the class-III pyridine nucleotide-disulfide oxidoreductase family.</text>
</comment>
<dbReference type="PRINTS" id="PR00411">
    <property type="entry name" value="PNDRDTASEI"/>
</dbReference>
<keyword evidence="3" id="KW-0285">Flavoprotein</keyword>
<dbReference type="SUPFAM" id="SSF51905">
    <property type="entry name" value="FAD/NAD(P)-binding domain"/>
    <property type="match status" value="2"/>
</dbReference>
<dbReference type="GeneID" id="25569095"/>
<dbReference type="Proteomes" id="UP000054408">
    <property type="component" value="Unassembled WGS sequence"/>
</dbReference>
<dbReference type="SUPFAM" id="SSF55424">
    <property type="entry name" value="FAD/NAD-linked reductases, dimerisation (C-terminal) domain"/>
    <property type="match status" value="1"/>
</dbReference>
<dbReference type="InterPro" id="IPR023753">
    <property type="entry name" value="FAD/NAD-binding_dom"/>
</dbReference>
<dbReference type="InterPro" id="IPR001763">
    <property type="entry name" value="Rhodanese-like_dom"/>
</dbReference>
<evidence type="ECO:0000259" key="7">
    <source>
        <dbReference type="PROSITE" id="PS50206"/>
    </source>
</evidence>
<dbReference type="RefSeq" id="XP_013752999.1">
    <property type="nucleotide sequence ID" value="XM_013897545.1"/>
</dbReference>
<dbReference type="InterPro" id="IPR016156">
    <property type="entry name" value="FAD/NAD-linked_Rdtase_dimer_sf"/>
</dbReference>
<dbReference type="GO" id="GO:0016491">
    <property type="term" value="F:oxidoreductase activity"/>
    <property type="evidence" value="ECO:0007669"/>
    <property type="project" value="UniProtKB-KW"/>
</dbReference>
<dbReference type="SUPFAM" id="SSF52821">
    <property type="entry name" value="Rhodanese/Cell cycle control phosphatase"/>
    <property type="match status" value="1"/>
</dbReference>
<dbReference type="OMA" id="YSPCAIP"/>
<name>A0A0L0DSW5_THETB</name>
<dbReference type="AlphaFoldDB" id="A0A0L0DSW5"/>
<keyword evidence="9" id="KW-1185">Reference proteome</keyword>
<dbReference type="Gene3D" id="3.50.50.60">
    <property type="entry name" value="FAD/NAD(P)-binding domain"/>
    <property type="match status" value="2"/>
</dbReference>
<dbReference type="Gene3D" id="3.40.250.10">
    <property type="entry name" value="Rhodanese-like domain"/>
    <property type="match status" value="1"/>
</dbReference>
<proteinExistence type="inferred from homology"/>
<gene>
    <name evidence="8" type="ORF">AMSG_11021</name>
</gene>
<dbReference type="PANTHER" id="PTHR43429:SF1">
    <property type="entry name" value="NAD(P)H SULFUR OXIDOREDUCTASE (COA-DEPENDENT)"/>
    <property type="match status" value="1"/>
</dbReference>
<keyword evidence="4" id="KW-0274">FAD</keyword>
<dbReference type="OrthoDB" id="432169at2759"/>
<keyword evidence="5" id="KW-0560">Oxidoreductase</keyword>
<reference evidence="8 9" key="1">
    <citation type="submission" date="2010-05" db="EMBL/GenBank/DDBJ databases">
        <title>The Genome Sequence of Thecamonas trahens ATCC 50062.</title>
        <authorList>
            <consortium name="The Broad Institute Genome Sequencing Platform"/>
            <person name="Russ C."/>
            <person name="Cuomo C."/>
            <person name="Shea T."/>
            <person name="Young S.K."/>
            <person name="Zeng Q."/>
            <person name="Koehrsen M."/>
            <person name="Haas B."/>
            <person name="Borodovsky M."/>
            <person name="Guigo R."/>
            <person name="Alvarado L."/>
            <person name="Berlin A."/>
            <person name="Bochicchio J."/>
            <person name="Borenstein D."/>
            <person name="Chapman S."/>
            <person name="Chen Z."/>
            <person name="Freedman E."/>
            <person name="Gellesch M."/>
            <person name="Goldberg J."/>
            <person name="Griggs A."/>
            <person name="Gujja S."/>
            <person name="Heilman E."/>
            <person name="Heiman D."/>
            <person name="Hepburn T."/>
            <person name="Howarth C."/>
            <person name="Jen D."/>
            <person name="Larson L."/>
            <person name="Mehta T."/>
            <person name="Park D."/>
            <person name="Pearson M."/>
            <person name="Roberts A."/>
            <person name="Saif S."/>
            <person name="Shenoy N."/>
            <person name="Sisk P."/>
            <person name="Stolte C."/>
            <person name="Sykes S."/>
            <person name="Thomson T."/>
            <person name="Walk T."/>
            <person name="White J."/>
            <person name="Yandava C."/>
            <person name="Burger G."/>
            <person name="Gray M.W."/>
            <person name="Holland P.W.H."/>
            <person name="King N."/>
            <person name="Lang F.B.F."/>
            <person name="Roger A.J."/>
            <person name="Ruiz-Trillo I."/>
            <person name="Lander E."/>
            <person name="Nusbaum C."/>
        </authorList>
    </citation>
    <scope>NUCLEOTIDE SEQUENCE [LARGE SCALE GENOMIC DNA]</scope>
    <source>
        <strain evidence="8 9">ATCC 50062</strain>
    </source>
</reference>
<protein>
    <submittedName>
        <fullName evidence="8">Pyridine nucleotide-disulfide oxidoreductase</fullName>
    </submittedName>
</protein>
<evidence type="ECO:0000256" key="5">
    <source>
        <dbReference type="ARBA" id="ARBA00023002"/>
    </source>
</evidence>
<evidence type="ECO:0000256" key="1">
    <source>
        <dbReference type="ARBA" id="ARBA00001974"/>
    </source>
</evidence>
<evidence type="ECO:0000313" key="9">
    <source>
        <dbReference type="Proteomes" id="UP000054408"/>
    </source>
</evidence>